<proteinExistence type="predicted"/>
<name>A0A0M3HP00_ASCLU</name>
<protein>
    <submittedName>
        <fullName evidence="2">Uncharacterized protein</fullName>
    </submittedName>
</protein>
<dbReference type="WBParaSite" id="ALUE_0000352201-mRNA-1">
    <property type="protein sequence ID" value="ALUE_0000352201-mRNA-1"/>
    <property type="gene ID" value="ALUE_0000352201"/>
</dbReference>
<evidence type="ECO:0000313" key="1">
    <source>
        <dbReference type="Proteomes" id="UP000036681"/>
    </source>
</evidence>
<sequence>MREQEAGRRALSPKFLSPNITPSTNGGCRVATRIASWLEQVGCKQNAAAKLTAVQRLQSSRAKLNLAKPSKHPMRLLDVHSCDVLIMYLND</sequence>
<organism evidence="1 2">
    <name type="scientific">Ascaris lumbricoides</name>
    <name type="common">Giant roundworm</name>
    <dbReference type="NCBI Taxonomy" id="6252"/>
    <lineage>
        <taxon>Eukaryota</taxon>
        <taxon>Metazoa</taxon>
        <taxon>Ecdysozoa</taxon>
        <taxon>Nematoda</taxon>
        <taxon>Chromadorea</taxon>
        <taxon>Rhabditida</taxon>
        <taxon>Spirurina</taxon>
        <taxon>Ascaridomorpha</taxon>
        <taxon>Ascaridoidea</taxon>
        <taxon>Ascarididae</taxon>
        <taxon>Ascaris</taxon>
    </lineage>
</organism>
<reference evidence="2" key="1">
    <citation type="submission" date="2017-02" db="UniProtKB">
        <authorList>
            <consortium name="WormBaseParasite"/>
        </authorList>
    </citation>
    <scope>IDENTIFICATION</scope>
</reference>
<dbReference type="Proteomes" id="UP000036681">
    <property type="component" value="Unplaced"/>
</dbReference>
<dbReference type="AlphaFoldDB" id="A0A0M3HP00"/>
<accession>A0A0M3HP00</accession>
<keyword evidence="1" id="KW-1185">Reference proteome</keyword>
<evidence type="ECO:0000313" key="2">
    <source>
        <dbReference type="WBParaSite" id="ALUE_0000352201-mRNA-1"/>
    </source>
</evidence>